<feature type="compositionally biased region" description="Pro residues" evidence="1">
    <location>
        <begin position="22"/>
        <end position="32"/>
    </location>
</feature>
<keyword evidence="2" id="KW-0812">Transmembrane</keyword>
<dbReference type="RefSeq" id="XP_064667430.1">
    <property type="nucleotide sequence ID" value="XM_064815732.1"/>
</dbReference>
<evidence type="ECO:0000256" key="2">
    <source>
        <dbReference type="SAM" id="Phobius"/>
    </source>
</evidence>
<feature type="transmembrane region" description="Helical" evidence="2">
    <location>
        <begin position="41"/>
        <end position="60"/>
    </location>
</feature>
<feature type="compositionally biased region" description="Basic and acidic residues" evidence="1">
    <location>
        <begin position="10"/>
        <end position="20"/>
    </location>
</feature>
<organism evidence="3 4">
    <name type="scientific">Canariomyces notabilis</name>
    <dbReference type="NCBI Taxonomy" id="2074819"/>
    <lineage>
        <taxon>Eukaryota</taxon>
        <taxon>Fungi</taxon>
        <taxon>Dikarya</taxon>
        <taxon>Ascomycota</taxon>
        <taxon>Pezizomycotina</taxon>
        <taxon>Sordariomycetes</taxon>
        <taxon>Sordariomycetidae</taxon>
        <taxon>Sordariales</taxon>
        <taxon>Chaetomiaceae</taxon>
        <taxon>Canariomyces</taxon>
    </lineage>
</organism>
<evidence type="ECO:0000313" key="3">
    <source>
        <dbReference type="EMBL" id="KAK4109860.1"/>
    </source>
</evidence>
<evidence type="ECO:0000256" key="1">
    <source>
        <dbReference type="SAM" id="MobiDB-lite"/>
    </source>
</evidence>
<sequence>MASMFLSNEELGKKDDDRKPTKIPPIRAPWGPPQRKTLKRVAVALALGMFVYLFVVNLPGDVPIRDRRHPIYRPEHAGGKLAPPGPMPKLEPDRTSQKPVPPRPPSRPAEEPAAPATSSYDGPLVFPKLRATLQAIGDTMGTYPSNKNVLFAAATLKSAAALLPVACRMGAERRSYVHFALMGGSDIDLAELRAVNGLDDSCLVIFHDARPDFAAISTPLRLRSSVDRALYHIHNFMHPQATLVDASGLEEDYFIPGIRKQAQVSGIPVIELPEDAHSRLGWITKLDSSSLAAWDKISIDILIHALPGASGGLMQLLKALSAADFSAGSVPHLTIELPHDVDRATAEFLKTFQWPPRRYHNPSNSRHLTLRHRISRGRATEDESSVRFLESFWPTNPSYSHVLVLSPQAQLSHLFFHYLKYAALEYLYSSSARLQEWDSRLLGISLDLPSTLLDAATPFKAPSSEELAESSAANTDATTPFLWQAPNSNAALFTGQKWVELHALVSRLLEFEHRTKPLSTFFTEKLVSKRYPSWLEHALKLCRARGYWTLYPSEAIARNLATVHNELFRPPEEYEGELELDAPEGRREPALSPGAFLDSLPGGGTLPPFNRMPLLLWDGRSSDLHDLDNVAAGYASAFRSAVGGCEALRPEDLVPKTTMADLFCLKDEL</sequence>
<gene>
    <name evidence="3" type="ORF">N656DRAFT_782277</name>
</gene>
<reference evidence="3" key="1">
    <citation type="journal article" date="2023" name="Mol. Phylogenet. Evol.">
        <title>Genome-scale phylogeny and comparative genomics of the fungal order Sordariales.</title>
        <authorList>
            <person name="Hensen N."/>
            <person name="Bonometti L."/>
            <person name="Westerberg I."/>
            <person name="Brannstrom I.O."/>
            <person name="Guillou S."/>
            <person name="Cros-Aarteil S."/>
            <person name="Calhoun S."/>
            <person name="Haridas S."/>
            <person name="Kuo A."/>
            <person name="Mondo S."/>
            <person name="Pangilinan J."/>
            <person name="Riley R."/>
            <person name="LaButti K."/>
            <person name="Andreopoulos B."/>
            <person name="Lipzen A."/>
            <person name="Chen C."/>
            <person name="Yan M."/>
            <person name="Daum C."/>
            <person name="Ng V."/>
            <person name="Clum A."/>
            <person name="Steindorff A."/>
            <person name="Ohm R.A."/>
            <person name="Martin F."/>
            <person name="Silar P."/>
            <person name="Natvig D.O."/>
            <person name="Lalanne C."/>
            <person name="Gautier V."/>
            <person name="Ament-Velasquez S.L."/>
            <person name="Kruys A."/>
            <person name="Hutchinson M.I."/>
            <person name="Powell A.J."/>
            <person name="Barry K."/>
            <person name="Miller A.N."/>
            <person name="Grigoriev I.V."/>
            <person name="Debuchy R."/>
            <person name="Gladieux P."/>
            <person name="Hiltunen Thoren M."/>
            <person name="Johannesson H."/>
        </authorList>
    </citation>
    <scope>NUCLEOTIDE SEQUENCE</scope>
    <source>
        <strain evidence="3">CBS 508.74</strain>
    </source>
</reference>
<dbReference type="GeneID" id="89939857"/>
<dbReference type="AlphaFoldDB" id="A0AAN6QGK8"/>
<keyword evidence="2" id="KW-0472">Membrane</keyword>
<keyword evidence="4" id="KW-1185">Reference proteome</keyword>
<comment type="caution">
    <text evidence="3">The sequence shown here is derived from an EMBL/GenBank/DDBJ whole genome shotgun (WGS) entry which is preliminary data.</text>
</comment>
<accession>A0AAN6QGK8</accession>
<proteinExistence type="predicted"/>
<name>A0AAN6QGK8_9PEZI</name>
<keyword evidence="2" id="KW-1133">Transmembrane helix</keyword>
<dbReference type="Proteomes" id="UP001302812">
    <property type="component" value="Unassembled WGS sequence"/>
</dbReference>
<evidence type="ECO:0000313" key="4">
    <source>
        <dbReference type="Proteomes" id="UP001302812"/>
    </source>
</evidence>
<reference evidence="3" key="2">
    <citation type="submission" date="2023-05" db="EMBL/GenBank/DDBJ databases">
        <authorList>
            <consortium name="Lawrence Berkeley National Laboratory"/>
            <person name="Steindorff A."/>
            <person name="Hensen N."/>
            <person name="Bonometti L."/>
            <person name="Westerberg I."/>
            <person name="Brannstrom I.O."/>
            <person name="Guillou S."/>
            <person name="Cros-Aarteil S."/>
            <person name="Calhoun S."/>
            <person name="Haridas S."/>
            <person name="Kuo A."/>
            <person name="Mondo S."/>
            <person name="Pangilinan J."/>
            <person name="Riley R."/>
            <person name="Labutti K."/>
            <person name="Andreopoulos B."/>
            <person name="Lipzen A."/>
            <person name="Chen C."/>
            <person name="Yanf M."/>
            <person name="Daum C."/>
            <person name="Ng V."/>
            <person name="Clum A."/>
            <person name="Ohm R."/>
            <person name="Martin F."/>
            <person name="Silar P."/>
            <person name="Natvig D."/>
            <person name="Lalanne C."/>
            <person name="Gautier V."/>
            <person name="Ament-Velasquez S.L."/>
            <person name="Kruys A."/>
            <person name="Hutchinson M.I."/>
            <person name="Powell A.J."/>
            <person name="Barry K."/>
            <person name="Miller A.N."/>
            <person name="Grigoriev I.V."/>
            <person name="Debuchy R."/>
            <person name="Gladieux P."/>
            <person name="Thoren M.H."/>
            <person name="Johannesson H."/>
        </authorList>
    </citation>
    <scope>NUCLEOTIDE SEQUENCE</scope>
    <source>
        <strain evidence="3">CBS 508.74</strain>
    </source>
</reference>
<dbReference type="PANTHER" id="PTHR33604:SF3">
    <property type="entry name" value="OSJNBA0004B13.7 PROTEIN"/>
    <property type="match status" value="1"/>
</dbReference>
<dbReference type="EMBL" id="MU853353">
    <property type="protein sequence ID" value="KAK4109860.1"/>
    <property type="molecule type" value="Genomic_DNA"/>
</dbReference>
<protein>
    <submittedName>
        <fullName evidence="3">Uncharacterized protein</fullName>
    </submittedName>
</protein>
<feature type="region of interest" description="Disordered" evidence="1">
    <location>
        <begin position="73"/>
        <end position="121"/>
    </location>
</feature>
<dbReference type="PANTHER" id="PTHR33604">
    <property type="entry name" value="OSJNBA0004B13.7 PROTEIN"/>
    <property type="match status" value="1"/>
</dbReference>
<feature type="region of interest" description="Disordered" evidence="1">
    <location>
        <begin position="1"/>
        <end position="33"/>
    </location>
</feature>